<keyword evidence="8" id="KW-1185">Reference proteome</keyword>
<evidence type="ECO:0000313" key="7">
    <source>
        <dbReference type="EMBL" id="VEN55875.1"/>
    </source>
</evidence>
<dbReference type="InterPro" id="IPR000837">
    <property type="entry name" value="AP-1"/>
</dbReference>
<evidence type="ECO:0000256" key="1">
    <source>
        <dbReference type="ARBA" id="ARBA00023015"/>
    </source>
</evidence>
<dbReference type="PRINTS" id="PR00042">
    <property type="entry name" value="LEUZIPPRFOS"/>
</dbReference>
<dbReference type="InterPro" id="IPR004827">
    <property type="entry name" value="bZIP"/>
</dbReference>
<evidence type="ECO:0000256" key="4">
    <source>
        <dbReference type="SAM" id="Coils"/>
    </source>
</evidence>
<evidence type="ECO:0000256" key="5">
    <source>
        <dbReference type="SAM" id="MobiDB-lite"/>
    </source>
</evidence>
<dbReference type="Proteomes" id="UP000410492">
    <property type="component" value="Unassembled WGS sequence"/>
</dbReference>
<dbReference type="GO" id="GO:0000981">
    <property type="term" value="F:DNA-binding transcription factor activity, RNA polymerase II-specific"/>
    <property type="evidence" value="ECO:0007669"/>
    <property type="project" value="TreeGrafter"/>
</dbReference>
<reference evidence="7 8" key="1">
    <citation type="submission" date="2019-01" db="EMBL/GenBank/DDBJ databases">
        <authorList>
            <person name="Sayadi A."/>
        </authorList>
    </citation>
    <scope>NUCLEOTIDE SEQUENCE [LARGE SCALE GENOMIC DNA]</scope>
</reference>
<evidence type="ECO:0000256" key="2">
    <source>
        <dbReference type="ARBA" id="ARBA00023125"/>
    </source>
</evidence>
<dbReference type="InterPro" id="IPR046347">
    <property type="entry name" value="bZIP_sf"/>
</dbReference>
<dbReference type="OrthoDB" id="2596881at2759"/>
<name>A0A653D702_CALMS</name>
<dbReference type="SUPFAM" id="SSF57959">
    <property type="entry name" value="Leucine zipper domain"/>
    <property type="match status" value="1"/>
</dbReference>
<feature type="coiled-coil region" evidence="4">
    <location>
        <begin position="194"/>
        <end position="228"/>
    </location>
</feature>
<gene>
    <name evidence="7" type="ORF">CALMAC_LOCUS14934</name>
</gene>
<dbReference type="GO" id="GO:0005634">
    <property type="term" value="C:nucleus"/>
    <property type="evidence" value="ECO:0007669"/>
    <property type="project" value="TreeGrafter"/>
</dbReference>
<keyword evidence="2" id="KW-0238">DNA-binding</keyword>
<sequence length="350" mass="38154">MYNLNVDLAASAANAVNSLLSESGGNTPRTPEILNSLIAMTSPLDDLQFVNGVAKRAAIATDSAASPASAAAAPAASSCDSNSSSSGCGSAADSPCGSNPPSVQHTCSQLIKAGLKLTIEQKRKLNSRGGSQDEDLLDLDKVSKRIKRDASESEDDRIKQETGLTPEDEERRRRRRERNKIAATKCRLKKRERTANLVQESETLEAQNIDLKQQMQQLQSQKQSLMDILSVHRPLCRHNIGPVTRDHLYRLPPVTSVMETHNYSRPSSVEPPFKSQYGPDSFPNCRPSSVDVAFSRTAYGKANNPQPPSIIIEEVSDEYEFTNLDDYGYASPCHNYQSYGGSGMDNGCMA</sequence>
<dbReference type="Pfam" id="PF00170">
    <property type="entry name" value="bZIP_1"/>
    <property type="match status" value="1"/>
</dbReference>
<dbReference type="SMART" id="SM00338">
    <property type="entry name" value="BRLZ"/>
    <property type="match status" value="1"/>
</dbReference>
<accession>A0A653D702</accession>
<feature type="region of interest" description="Disordered" evidence="5">
    <location>
        <begin position="146"/>
        <end position="176"/>
    </location>
</feature>
<evidence type="ECO:0000256" key="3">
    <source>
        <dbReference type="ARBA" id="ARBA00023163"/>
    </source>
</evidence>
<dbReference type="PANTHER" id="PTHR23351">
    <property type="entry name" value="FOS TRANSCRIPTION FACTOR-RELATED"/>
    <property type="match status" value="1"/>
</dbReference>
<feature type="region of interest" description="Disordered" evidence="5">
    <location>
        <begin position="75"/>
        <end position="105"/>
    </location>
</feature>
<feature type="domain" description="BZIP" evidence="6">
    <location>
        <begin position="169"/>
        <end position="232"/>
    </location>
</feature>
<feature type="compositionally biased region" description="Low complexity" evidence="5">
    <location>
        <begin position="75"/>
        <end position="97"/>
    </location>
</feature>
<keyword evidence="1" id="KW-0805">Transcription regulation</keyword>
<dbReference type="PROSITE" id="PS00036">
    <property type="entry name" value="BZIP_BASIC"/>
    <property type="match status" value="1"/>
</dbReference>
<dbReference type="EMBL" id="CAACVG010010454">
    <property type="protein sequence ID" value="VEN55875.1"/>
    <property type="molecule type" value="Genomic_DNA"/>
</dbReference>
<evidence type="ECO:0000259" key="6">
    <source>
        <dbReference type="PROSITE" id="PS50217"/>
    </source>
</evidence>
<protein>
    <recommendedName>
        <fullName evidence="6">BZIP domain-containing protein</fullName>
    </recommendedName>
</protein>
<proteinExistence type="predicted"/>
<feature type="compositionally biased region" description="Basic and acidic residues" evidence="5">
    <location>
        <begin position="146"/>
        <end position="160"/>
    </location>
</feature>
<dbReference type="PANTHER" id="PTHR23351:SF24">
    <property type="entry name" value="ACTIVATING TRANSCRIPTION FACTOR 3-RELATED"/>
    <property type="match status" value="1"/>
</dbReference>
<keyword evidence="4" id="KW-0175">Coiled coil</keyword>
<keyword evidence="3" id="KW-0804">Transcription</keyword>
<dbReference type="SMR" id="A0A653D702"/>
<organism evidence="7 8">
    <name type="scientific">Callosobruchus maculatus</name>
    <name type="common">Southern cowpea weevil</name>
    <name type="synonym">Pulse bruchid</name>
    <dbReference type="NCBI Taxonomy" id="64391"/>
    <lineage>
        <taxon>Eukaryota</taxon>
        <taxon>Metazoa</taxon>
        <taxon>Ecdysozoa</taxon>
        <taxon>Arthropoda</taxon>
        <taxon>Hexapoda</taxon>
        <taxon>Insecta</taxon>
        <taxon>Pterygota</taxon>
        <taxon>Neoptera</taxon>
        <taxon>Endopterygota</taxon>
        <taxon>Coleoptera</taxon>
        <taxon>Polyphaga</taxon>
        <taxon>Cucujiformia</taxon>
        <taxon>Chrysomeloidea</taxon>
        <taxon>Chrysomelidae</taxon>
        <taxon>Bruchinae</taxon>
        <taxon>Bruchini</taxon>
        <taxon>Callosobruchus</taxon>
    </lineage>
</organism>
<dbReference type="AlphaFoldDB" id="A0A653D702"/>
<dbReference type="Gene3D" id="1.20.5.170">
    <property type="match status" value="1"/>
</dbReference>
<evidence type="ECO:0000313" key="8">
    <source>
        <dbReference type="Proteomes" id="UP000410492"/>
    </source>
</evidence>
<dbReference type="GO" id="GO:0000978">
    <property type="term" value="F:RNA polymerase II cis-regulatory region sequence-specific DNA binding"/>
    <property type="evidence" value="ECO:0007669"/>
    <property type="project" value="TreeGrafter"/>
</dbReference>
<dbReference type="PROSITE" id="PS50217">
    <property type="entry name" value="BZIP"/>
    <property type="match status" value="1"/>
</dbReference>